<keyword evidence="3" id="KW-1185">Reference proteome</keyword>
<evidence type="ECO:0000256" key="1">
    <source>
        <dbReference type="SAM" id="Phobius"/>
    </source>
</evidence>
<proteinExistence type="predicted"/>
<keyword evidence="1" id="KW-0812">Transmembrane</keyword>
<comment type="caution">
    <text evidence="2">The sequence shown here is derived from an EMBL/GenBank/DDBJ whole genome shotgun (WGS) entry which is preliminary data.</text>
</comment>
<protein>
    <submittedName>
        <fullName evidence="2">Uncharacterized protein</fullName>
    </submittedName>
</protein>
<dbReference type="Proteomes" id="UP000053260">
    <property type="component" value="Unassembled WGS sequence"/>
</dbReference>
<feature type="transmembrane region" description="Helical" evidence="1">
    <location>
        <begin position="149"/>
        <end position="174"/>
    </location>
</feature>
<keyword evidence="1" id="KW-0472">Membrane</keyword>
<sequence length="218" mass="22767">MARTQGTGSGTGADRSLAGLVGRAFGRLGRAGGLVFLLAGLVLSGWGAYEGAYAAGWAGTRGTLTVQQCDVSYPNNASRSSRKNRRPVRCEGTFVSEDGKSTDANAAVQVRQRYAQGTELAVQQAQAPTSDDAPDADYLQTGMDRAWRWFGAFFGGWVLTGLGVFCLVSGFAPFGRSRISFDAAWEAAGRGATRAAVLGMIGVGLVGAGVSFLISYFV</sequence>
<dbReference type="RefSeq" id="WP_067035210.1">
    <property type="nucleotide sequence ID" value="NZ_KQ949130.1"/>
</dbReference>
<dbReference type="OrthoDB" id="4185229at2"/>
<organism evidence="2 3">
    <name type="scientific">Streptomyces dysideae</name>
    <dbReference type="NCBI Taxonomy" id="909626"/>
    <lineage>
        <taxon>Bacteria</taxon>
        <taxon>Bacillati</taxon>
        <taxon>Actinomycetota</taxon>
        <taxon>Actinomycetes</taxon>
        <taxon>Kitasatosporales</taxon>
        <taxon>Streptomycetaceae</taxon>
        <taxon>Streptomyces</taxon>
    </lineage>
</organism>
<dbReference type="AlphaFoldDB" id="A0A101UQ09"/>
<feature type="transmembrane region" description="Helical" evidence="1">
    <location>
        <begin position="195"/>
        <end position="217"/>
    </location>
</feature>
<name>A0A101UQ09_9ACTN</name>
<evidence type="ECO:0000313" key="3">
    <source>
        <dbReference type="Proteomes" id="UP000053260"/>
    </source>
</evidence>
<accession>A0A101UQ09</accession>
<reference evidence="2 3" key="1">
    <citation type="submission" date="2015-10" db="EMBL/GenBank/DDBJ databases">
        <title>Draft genome sequence of Streptomyces sp. RV15, isolated from a marine sponge.</title>
        <authorList>
            <person name="Ruckert C."/>
            <person name="Abdelmohsen U.R."/>
            <person name="Winkler A."/>
            <person name="Hentschel U."/>
            <person name="Kalinowski J."/>
            <person name="Kampfer P."/>
            <person name="Glaeser S."/>
        </authorList>
    </citation>
    <scope>NUCLEOTIDE SEQUENCE [LARGE SCALE GENOMIC DNA]</scope>
    <source>
        <strain evidence="2 3">RV15</strain>
    </source>
</reference>
<dbReference type="EMBL" id="LMXB01000134">
    <property type="protein sequence ID" value="KUO14718.1"/>
    <property type="molecule type" value="Genomic_DNA"/>
</dbReference>
<evidence type="ECO:0000313" key="2">
    <source>
        <dbReference type="EMBL" id="KUO14718.1"/>
    </source>
</evidence>
<gene>
    <name evidence="2" type="ORF">AQJ91_45290</name>
</gene>
<feature type="transmembrane region" description="Helical" evidence="1">
    <location>
        <begin position="31"/>
        <end position="49"/>
    </location>
</feature>
<keyword evidence="1" id="KW-1133">Transmembrane helix</keyword>